<evidence type="ECO:0000256" key="1">
    <source>
        <dbReference type="ARBA" id="ARBA00004496"/>
    </source>
</evidence>
<keyword evidence="4" id="KW-0687">Ribonucleoprotein</keyword>
<dbReference type="SUPFAM" id="SSF69695">
    <property type="entry name" value="SRP19"/>
    <property type="match status" value="1"/>
</dbReference>
<protein>
    <recommendedName>
        <fullName evidence="8">Signal recognition particle 19 kDa protein</fullName>
    </recommendedName>
</protein>
<feature type="region of interest" description="Disordered" evidence="5">
    <location>
        <begin position="78"/>
        <end position="116"/>
    </location>
</feature>
<evidence type="ECO:0000256" key="4">
    <source>
        <dbReference type="ARBA" id="ARBA00023274"/>
    </source>
</evidence>
<evidence type="ECO:0000256" key="3">
    <source>
        <dbReference type="ARBA" id="ARBA00023135"/>
    </source>
</evidence>
<dbReference type="OrthoDB" id="2190947at2759"/>
<evidence type="ECO:0000313" key="6">
    <source>
        <dbReference type="EMBL" id="KAG2292295.1"/>
    </source>
</evidence>
<reference evidence="6 7" key="1">
    <citation type="submission" date="2020-02" db="EMBL/GenBank/DDBJ databases">
        <authorList>
            <person name="Ma Q."/>
            <person name="Huang Y."/>
            <person name="Song X."/>
            <person name="Pei D."/>
        </authorList>
    </citation>
    <scope>NUCLEOTIDE SEQUENCE [LARGE SCALE GENOMIC DNA]</scope>
    <source>
        <strain evidence="6">Sxm20200214</strain>
        <tissue evidence="6">Leaf</tissue>
    </source>
</reference>
<dbReference type="EMBL" id="JAAMPC010000009">
    <property type="protein sequence ID" value="KAG2292295.1"/>
    <property type="molecule type" value="Genomic_DNA"/>
</dbReference>
<evidence type="ECO:0000313" key="7">
    <source>
        <dbReference type="Proteomes" id="UP000886595"/>
    </source>
</evidence>
<organism evidence="6 7">
    <name type="scientific">Brassica carinata</name>
    <name type="common">Ethiopian mustard</name>
    <name type="synonym">Abyssinian cabbage</name>
    <dbReference type="NCBI Taxonomy" id="52824"/>
    <lineage>
        <taxon>Eukaryota</taxon>
        <taxon>Viridiplantae</taxon>
        <taxon>Streptophyta</taxon>
        <taxon>Embryophyta</taxon>
        <taxon>Tracheophyta</taxon>
        <taxon>Spermatophyta</taxon>
        <taxon>Magnoliopsida</taxon>
        <taxon>eudicotyledons</taxon>
        <taxon>Gunneridae</taxon>
        <taxon>Pentapetalae</taxon>
        <taxon>rosids</taxon>
        <taxon>malvids</taxon>
        <taxon>Brassicales</taxon>
        <taxon>Brassicaceae</taxon>
        <taxon>Brassiceae</taxon>
        <taxon>Brassica</taxon>
    </lineage>
</organism>
<gene>
    <name evidence="6" type="ORF">Bca52824_038964</name>
</gene>
<sequence>MYPVYINSKKSVAEGIRISLSKACENPNCIEISDCCKHLKLPSAVEVHPFIHYVPRDFMQVGRVRQLMQKIADLVPRHPERVKKQESQKVKKQELQATTLTAGTSSKLGKGGKKKR</sequence>
<accession>A0A8X7RQA0</accession>
<dbReference type="InterPro" id="IPR036521">
    <property type="entry name" value="SRP19-like_sf"/>
</dbReference>
<keyword evidence="7" id="KW-1185">Reference proteome</keyword>
<evidence type="ECO:0008006" key="8">
    <source>
        <dbReference type="Google" id="ProtNLM"/>
    </source>
</evidence>
<keyword evidence="3" id="KW-0733">Signal recognition particle</keyword>
<dbReference type="GO" id="GO:0006617">
    <property type="term" value="P:SRP-dependent cotranslational protein targeting to membrane, signal sequence recognition"/>
    <property type="evidence" value="ECO:0007669"/>
    <property type="project" value="TreeGrafter"/>
</dbReference>
<feature type="compositionally biased region" description="Basic and acidic residues" evidence="5">
    <location>
        <begin position="78"/>
        <end position="94"/>
    </location>
</feature>
<keyword evidence="2" id="KW-0963">Cytoplasm</keyword>
<proteinExistence type="predicted"/>
<evidence type="ECO:0000256" key="2">
    <source>
        <dbReference type="ARBA" id="ARBA00022490"/>
    </source>
</evidence>
<name>A0A8X7RQA0_BRACI</name>
<dbReference type="PANTHER" id="PTHR17453">
    <property type="entry name" value="SIGNAL RECOGNITION PARTICLE 19 KD PROTEIN"/>
    <property type="match status" value="1"/>
</dbReference>
<dbReference type="GO" id="GO:0005786">
    <property type="term" value="C:signal recognition particle, endoplasmic reticulum targeting"/>
    <property type="evidence" value="ECO:0007669"/>
    <property type="project" value="UniProtKB-KW"/>
</dbReference>
<dbReference type="GO" id="GO:0008312">
    <property type="term" value="F:7S RNA binding"/>
    <property type="evidence" value="ECO:0007669"/>
    <property type="project" value="InterPro"/>
</dbReference>
<comment type="caution">
    <text evidence="6">The sequence shown here is derived from an EMBL/GenBank/DDBJ whole genome shotgun (WGS) entry which is preliminary data.</text>
</comment>
<dbReference type="Proteomes" id="UP000886595">
    <property type="component" value="Unassembled WGS sequence"/>
</dbReference>
<dbReference type="Pfam" id="PF01922">
    <property type="entry name" value="SRP19"/>
    <property type="match status" value="1"/>
</dbReference>
<dbReference type="PANTHER" id="PTHR17453:SF0">
    <property type="entry name" value="SIGNAL RECOGNITION PARTICLE 19 KDA PROTEIN"/>
    <property type="match status" value="1"/>
</dbReference>
<comment type="subcellular location">
    <subcellularLocation>
        <location evidence="1">Cytoplasm</location>
    </subcellularLocation>
</comment>
<feature type="compositionally biased region" description="Polar residues" evidence="5">
    <location>
        <begin position="97"/>
        <end position="106"/>
    </location>
</feature>
<dbReference type="AlphaFoldDB" id="A0A8X7RQA0"/>
<dbReference type="InterPro" id="IPR002778">
    <property type="entry name" value="Signal_recog_particle_SRP19"/>
</dbReference>
<dbReference type="Gene3D" id="3.30.56.30">
    <property type="entry name" value="Signal recognition particle, SRP19-like subunit"/>
    <property type="match status" value="1"/>
</dbReference>
<evidence type="ECO:0000256" key="5">
    <source>
        <dbReference type="SAM" id="MobiDB-lite"/>
    </source>
</evidence>